<evidence type="ECO:0000256" key="1">
    <source>
        <dbReference type="ARBA" id="ARBA00004613"/>
    </source>
</evidence>
<feature type="compositionally biased region" description="Low complexity" evidence="8">
    <location>
        <begin position="1214"/>
        <end position="1228"/>
    </location>
</feature>
<evidence type="ECO:0000256" key="4">
    <source>
        <dbReference type="ARBA" id="ARBA00022729"/>
    </source>
</evidence>
<feature type="compositionally biased region" description="Low complexity" evidence="8">
    <location>
        <begin position="1162"/>
        <end position="1171"/>
    </location>
</feature>
<feature type="compositionally biased region" description="Gly residues" evidence="8">
    <location>
        <begin position="883"/>
        <end position="892"/>
    </location>
</feature>
<feature type="compositionally biased region" description="Gly residues" evidence="8">
    <location>
        <begin position="612"/>
        <end position="621"/>
    </location>
</feature>
<dbReference type="InterPro" id="IPR048287">
    <property type="entry name" value="TSPN-like_N"/>
</dbReference>
<dbReference type="InterPro" id="IPR008160">
    <property type="entry name" value="Collagen"/>
</dbReference>
<feature type="domain" description="Fibrillar collagen NC1" evidence="10">
    <location>
        <begin position="1280"/>
        <end position="1508"/>
    </location>
</feature>
<reference evidence="11" key="3">
    <citation type="submission" date="2025-09" db="UniProtKB">
        <authorList>
            <consortium name="Ensembl"/>
        </authorList>
    </citation>
    <scope>IDENTIFICATION</scope>
</reference>
<proteinExistence type="predicted"/>
<dbReference type="FunFam" id="2.60.120.200:FF:000016">
    <property type="entry name" value="Collagen XI alpha 1 chain"/>
    <property type="match status" value="1"/>
</dbReference>
<feature type="compositionally biased region" description="Basic and acidic residues" evidence="8">
    <location>
        <begin position="701"/>
        <end position="710"/>
    </location>
</feature>
<feature type="compositionally biased region" description="Basic and acidic residues" evidence="8">
    <location>
        <begin position="665"/>
        <end position="677"/>
    </location>
</feature>
<feature type="compositionally biased region" description="Gly residues" evidence="8">
    <location>
        <begin position="907"/>
        <end position="916"/>
    </location>
</feature>
<feature type="region of interest" description="Disordered" evidence="8">
    <location>
        <begin position="522"/>
        <end position="724"/>
    </location>
</feature>
<feature type="compositionally biased region" description="Gly residues" evidence="8">
    <location>
        <begin position="853"/>
        <end position="869"/>
    </location>
</feature>
<accession>A0A7N6B518</accession>
<feature type="region of interest" description="Disordered" evidence="8">
    <location>
        <begin position="1057"/>
        <end position="1259"/>
    </location>
</feature>
<keyword evidence="12" id="KW-1185">Reference proteome</keyword>
<keyword evidence="6" id="KW-0176">Collagen</keyword>
<evidence type="ECO:0000256" key="3">
    <source>
        <dbReference type="ARBA" id="ARBA00022530"/>
    </source>
</evidence>
<protein>
    <recommendedName>
        <fullName evidence="10">Fibrillar collagen NC1 domain-containing protein</fullName>
    </recommendedName>
</protein>
<dbReference type="GO" id="GO:0030198">
    <property type="term" value="P:extracellular matrix organization"/>
    <property type="evidence" value="ECO:0007669"/>
    <property type="project" value="TreeGrafter"/>
</dbReference>
<reference evidence="11" key="1">
    <citation type="submission" date="2021-04" db="EMBL/GenBank/DDBJ databases">
        <authorList>
            <consortium name="Wellcome Sanger Institute Data Sharing"/>
        </authorList>
    </citation>
    <scope>NUCLEOTIDE SEQUENCE [LARGE SCALE GENOMIC DNA]</scope>
</reference>
<dbReference type="InterPro" id="IPR001791">
    <property type="entry name" value="Laminin_G"/>
</dbReference>
<keyword evidence="4 9" id="KW-0732">Signal</keyword>
<evidence type="ECO:0000313" key="12">
    <source>
        <dbReference type="Proteomes" id="UP000265040"/>
    </source>
</evidence>
<dbReference type="GeneTree" id="ENSGT00940000154535"/>
<dbReference type="GO" id="GO:0030020">
    <property type="term" value="F:extracellular matrix structural constituent conferring tensile strength"/>
    <property type="evidence" value="ECO:0007669"/>
    <property type="project" value="TreeGrafter"/>
</dbReference>
<feature type="compositionally biased region" description="Gly residues" evidence="8">
    <location>
        <begin position="829"/>
        <end position="841"/>
    </location>
</feature>
<name>A0A7N6B518_ANATE</name>
<dbReference type="Ensembl" id="ENSATET00000064061.2">
    <property type="protein sequence ID" value="ENSATEP00000055858.1"/>
    <property type="gene ID" value="ENSATEG00000020492.3"/>
</dbReference>
<organism evidence="11 12">
    <name type="scientific">Anabas testudineus</name>
    <name type="common">Climbing perch</name>
    <name type="synonym">Anthias testudineus</name>
    <dbReference type="NCBI Taxonomy" id="64144"/>
    <lineage>
        <taxon>Eukaryota</taxon>
        <taxon>Metazoa</taxon>
        <taxon>Chordata</taxon>
        <taxon>Craniata</taxon>
        <taxon>Vertebrata</taxon>
        <taxon>Euteleostomi</taxon>
        <taxon>Actinopterygii</taxon>
        <taxon>Neopterygii</taxon>
        <taxon>Teleostei</taxon>
        <taxon>Neoteleostei</taxon>
        <taxon>Acanthomorphata</taxon>
        <taxon>Anabantaria</taxon>
        <taxon>Anabantiformes</taxon>
        <taxon>Anabantoidei</taxon>
        <taxon>Anabantidae</taxon>
        <taxon>Anabas</taxon>
    </lineage>
</organism>
<keyword evidence="5" id="KW-0677">Repeat</keyword>
<evidence type="ECO:0000256" key="9">
    <source>
        <dbReference type="SAM" id="SignalP"/>
    </source>
</evidence>
<dbReference type="Gene3D" id="2.60.120.1000">
    <property type="match status" value="1"/>
</dbReference>
<feature type="compositionally biased region" description="Low complexity" evidence="8">
    <location>
        <begin position="1073"/>
        <end position="1087"/>
    </location>
</feature>
<dbReference type="Gene3D" id="2.60.120.200">
    <property type="match status" value="1"/>
</dbReference>
<feature type="compositionally biased region" description="Gly residues" evidence="8">
    <location>
        <begin position="1188"/>
        <end position="1197"/>
    </location>
</feature>
<feature type="compositionally biased region" description="Low complexity" evidence="8">
    <location>
        <begin position="637"/>
        <end position="646"/>
    </location>
</feature>
<sequence>MEMQRWNTRWKTKRWLWDSTLIALVTLMLSLQAATVGAAEPVDVLKVLDFQSSPEGVKKTTGFCTVRRGSKPDVAYRVGKQAQISAPTKQLFPGGVFPEDFSILFTIKPKAGLQSFLLSVYNQQGIQQLGVEVGRAPVFLYEDQHGKPAPEGYPLFRSINLSDGKWHRVAISVEKRSVTIIMDCKKKVTRPLGRSDQAVINTEGITVFGTRILDDQVFEGDIQQLLIVADPRAAYDYCEHYSPDCETPNHHDTPQAQEPEEEYTNYEYGEFYDYSEGELTTDAPPTEQVKTKTNVDADYYTGEYDYTPVDRSQPETPTETTGQGQIYEEEIVDDYITGAEEVGVDPTVAVETAAPVETKDKVDPGTDVYEFKEYDLKEYDNKQFVEKPYDYHDYGDYGPTDANPTSVTYDEEIGPGVPAETDIRESSVSAGVVKSERGEGGVGGDVEVGPPGRPGIPGSDGVPGLPGTILMLPFRAGGEAHKGPVVTAQEAQAQAILSQARVSTRLPGKNHHSQPPFILYIGPRGLQGAAGPPGKSGKRGRNGADGARGMPGEAGAKGERGFDGLPGLPGEKGHRGPRGLLGPRGSAGPPGQPGLTGLDGQSGPKGNMGPQGKQGLGGLPGADGPPGHPGKEGPAGEKGAAGHPGPMGSIGYPGPRGVKGAEGIRGLKGDKGEKGEDGFPGFKGDMGIKGDKGEGGVQGPRGEDGPEGPKGKTGPSGESGPIGSAGEKVNYSYLLTYNEKAVIISHLRNLFKLLTHSILIVFKGPQGPQGPVGFPGPKGPNVSCCCQTVSELGPTGETGPSGERGHPGSPGPPGEQGLPGAAGKEGGKGDPGLQGHGGKPGPAGLKGFQGTRGLPGGMGPAGLKGGEGPQGPPGPNGSPGERGAAGPGGPIGLTGRNGPQGPPGPAGEKGGPGEKGPMGPAGRDGIQGPVGLPGSAGPQGPPGEDGDKGEVGGPGQKGSKGDKGELMFGLCDRPQGSDGEPGPRGQQGMFGQKGDEGPRGFPGLPGPIGLQVTLSLHILDSQKHMHVNSFSLILFNPRQPDKIETSLVNIHVAFLLSRPGRGPRGETGEKGETGPPGAAGPAGARGPSGDDGPKGNPVCQLHSHTRGEAGAEGPVGKTGPVGPQGPAGKPGAEGLRGIPGPVGEQGLPGASGQDGPPGPLGHPGLIGLIGPPGEPGEKGDRGLPGPQGSAGGKGDAGILGTQGPLGPPGPPGLPVSSSSSGQKGEPGLIGPPGQPGPPGDIIQPLPIHQSSGKTRRHAEMQGDEALSDYGIDSVGIEGMEDVFGSLNNLKQDIERMKFPMGTQDNPARTCNDLHLSQPDFPDGEYWIDPNQGCIGDSIKVFCNFTAHGETCIYPDKKSTGVRISNWPKESPGSWFSEFKRGKILNYVDVAENTISPVQMTFLKLLSSSARQNFTYICHQSVAWYDAKADNYDKALRFLGSNDEEMSYDNNPFIKPLIDGCSLKQGYSKTVMEINTPRIDQLPIIDVMLNDFGDSNQRFGFEVGPICFLG</sequence>
<dbReference type="Pfam" id="PF02210">
    <property type="entry name" value="Laminin_G_2"/>
    <property type="match status" value="1"/>
</dbReference>
<evidence type="ECO:0000259" key="10">
    <source>
        <dbReference type="PROSITE" id="PS51461"/>
    </source>
</evidence>
<dbReference type="PROSITE" id="PS51461">
    <property type="entry name" value="NC1_FIB"/>
    <property type="match status" value="1"/>
</dbReference>
<feature type="region of interest" description="Disordered" evidence="8">
    <location>
        <begin position="424"/>
        <end position="450"/>
    </location>
</feature>
<dbReference type="InterPro" id="IPR050149">
    <property type="entry name" value="Collagen_superfamily"/>
</dbReference>
<keyword evidence="7" id="KW-0379">Hydroxylation</keyword>
<dbReference type="Proteomes" id="UP000265040">
    <property type="component" value="Chromosome 17"/>
</dbReference>
<dbReference type="GO" id="GO:0031012">
    <property type="term" value="C:extracellular matrix"/>
    <property type="evidence" value="ECO:0007669"/>
    <property type="project" value="TreeGrafter"/>
</dbReference>
<feature type="compositionally biased region" description="Basic and acidic residues" evidence="8">
    <location>
        <begin position="1063"/>
        <end position="1072"/>
    </location>
</feature>
<dbReference type="PANTHER" id="PTHR24023">
    <property type="entry name" value="COLLAGEN ALPHA"/>
    <property type="match status" value="1"/>
</dbReference>
<dbReference type="InterPro" id="IPR013320">
    <property type="entry name" value="ConA-like_dom_sf"/>
</dbReference>
<feature type="chain" id="PRO_5030638321" description="Fibrillar collagen NC1 domain-containing protein" evidence="9">
    <location>
        <begin position="39"/>
        <end position="1509"/>
    </location>
</feature>
<feature type="compositionally biased region" description="Low complexity" evidence="8">
    <location>
        <begin position="578"/>
        <end position="589"/>
    </location>
</feature>
<reference evidence="11" key="2">
    <citation type="submission" date="2025-08" db="UniProtKB">
        <authorList>
            <consortium name="Ensembl"/>
        </authorList>
    </citation>
    <scope>IDENTIFICATION</scope>
</reference>
<feature type="signal peptide" evidence="9">
    <location>
        <begin position="1"/>
        <end position="38"/>
    </location>
</feature>
<dbReference type="SMART" id="SM00038">
    <property type="entry name" value="COLFI"/>
    <property type="match status" value="1"/>
</dbReference>
<dbReference type="FunFam" id="2.60.120.1000:FF:000002">
    <property type="entry name" value="Collagen XI alpha 1 chain"/>
    <property type="match status" value="1"/>
</dbReference>
<dbReference type="PANTHER" id="PTHR24023:SF1112">
    <property type="entry name" value="COL_CUTICLE_N DOMAIN-CONTAINING PROTEIN-RELATED"/>
    <property type="match status" value="1"/>
</dbReference>
<comment type="subcellular location">
    <subcellularLocation>
        <location evidence="1">Secreted</location>
    </subcellularLocation>
</comment>
<dbReference type="Pfam" id="PF01391">
    <property type="entry name" value="Collagen"/>
    <property type="match status" value="4"/>
</dbReference>
<evidence type="ECO:0000256" key="7">
    <source>
        <dbReference type="ARBA" id="ARBA00023278"/>
    </source>
</evidence>
<keyword evidence="3" id="KW-0272">Extracellular matrix</keyword>
<keyword evidence="2" id="KW-0964">Secreted</keyword>
<evidence type="ECO:0000256" key="6">
    <source>
        <dbReference type="ARBA" id="ARBA00023119"/>
    </source>
</evidence>
<dbReference type="GO" id="GO:0005581">
    <property type="term" value="C:collagen trimer"/>
    <property type="evidence" value="ECO:0007669"/>
    <property type="project" value="UniProtKB-KW"/>
</dbReference>
<dbReference type="SUPFAM" id="SSF49899">
    <property type="entry name" value="Concanavalin A-like lectins/glucanases"/>
    <property type="match status" value="1"/>
</dbReference>
<dbReference type="InterPro" id="IPR000885">
    <property type="entry name" value="Fib_collagen_C"/>
</dbReference>
<evidence type="ECO:0000256" key="8">
    <source>
        <dbReference type="SAM" id="MobiDB-lite"/>
    </source>
</evidence>
<evidence type="ECO:0000256" key="5">
    <source>
        <dbReference type="ARBA" id="ARBA00022737"/>
    </source>
</evidence>
<evidence type="ECO:0000313" key="11">
    <source>
        <dbReference type="Ensembl" id="ENSATEP00000055858.1"/>
    </source>
</evidence>
<dbReference type="SMART" id="SM00282">
    <property type="entry name" value="LamG"/>
    <property type="match status" value="1"/>
</dbReference>
<feature type="region of interest" description="Disordered" evidence="8">
    <location>
        <begin position="793"/>
        <end position="1005"/>
    </location>
</feature>
<dbReference type="GO" id="GO:0005615">
    <property type="term" value="C:extracellular space"/>
    <property type="evidence" value="ECO:0007669"/>
    <property type="project" value="TreeGrafter"/>
</dbReference>
<dbReference type="CDD" id="cd00110">
    <property type="entry name" value="LamG"/>
    <property type="match status" value="1"/>
</dbReference>
<evidence type="ECO:0000256" key="2">
    <source>
        <dbReference type="ARBA" id="ARBA00022525"/>
    </source>
</evidence>
<dbReference type="SMART" id="SM00210">
    <property type="entry name" value="TSPN"/>
    <property type="match status" value="1"/>
</dbReference>
<dbReference type="Pfam" id="PF01410">
    <property type="entry name" value="COLFI"/>
    <property type="match status" value="1"/>
</dbReference>